<feature type="transmembrane region" description="Helical" evidence="1">
    <location>
        <begin position="12"/>
        <end position="32"/>
    </location>
</feature>
<dbReference type="AlphaFoldDB" id="A0A9X1ZSI3"/>
<evidence type="ECO:0000313" key="2">
    <source>
        <dbReference type="EMBL" id="MCL1141396.1"/>
    </source>
</evidence>
<organism evidence="2 3">
    <name type="scientific">Shewanella gaetbuli</name>
    <dbReference type="NCBI Taxonomy" id="220752"/>
    <lineage>
        <taxon>Bacteria</taxon>
        <taxon>Pseudomonadati</taxon>
        <taxon>Pseudomonadota</taxon>
        <taxon>Gammaproteobacteria</taxon>
        <taxon>Alteromonadales</taxon>
        <taxon>Shewanellaceae</taxon>
        <taxon>Shewanella</taxon>
    </lineage>
</organism>
<dbReference type="RefSeq" id="WP_248994078.1">
    <property type="nucleotide sequence ID" value="NZ_JAKIKP010000001.1"/>
</dbReference>
<feature type="transmembrane region" description="Helical" evidence="1">
    <location>
        <begin position="52"/>
        <end position="70"/>
    </location>
</feature>
<evidence type="ECO:0000256" key="1">
    <source>
        <dbReference type="SAM" id="Phobius"/>
    </source>
</evidence>
<keyword evidence="1" id="KW-1133">Transmembrane helix</keyword>
<keyword evidence="1" id="KW-0812">Transmembrane</keyword>
<dbReference type="Proteomes" id="UP001139333">
    <property type="component" value="Unassembled WGS sequence"/>
</dbReference>
<feature type="transmembrane region" description="Helical" evidence="1">
    <location>
        <begin position="77"/>
        <end position="98"/>
    </location>
</feature>
<sequence length="136" mass="14615">MKGAGGTSGGIGSFFIGLIMMCGGFYMLLKAIKVTSSFGFGYSLYHVGGMNLTSGMIMIPFMFGVGLIFYNSKNLLGWLLTIGSLVGLIFGVISSINFRFTHMSAFDLIVILVLSVGGLGLFLRSLKNIEKRYPDA</sequence>
<name>A0A9X1ZSI3_9GAMM</name>
<evidence type="ECO:0000313" key="3">
    <source>
        <dbReference type="Proteomes" id="UP001139333"/>
    </source>
</evidence>
<comment type="caution">
    <text evidence="2">The sequence shown here is derived from an EMBL/GenBank/DDBJ whole genome shotgun (WGS) entry which is preliminary data.</text>
</comment>
<protein>
    <submittedName>
        <fullName evidence="2">Uncharacterized protein</fullName>
    </submittedName>
</protein>
<proteinExistence type="predicted"/>
<keyword evidence="3" id="KW-1185">Reference proteome</keyword>
<gene>
    <name evidence="2" type="ORF">L2672_01600</name>
</gene>
<feature type="transmembrane region" description="Helical" evidence="1">
    <location>
        <begin position="104"/>
        <end position="123"/>
    </location>
</feature>
<accession>A0A9X1ZSI3</accession>
<dbReference type="EMBL" id="JAKIKP010000001">
    <property type="protein sequence ID" value="MCL1141396.1"/>
    <property type="molecule type" value="Genomic_DNA"/>
</dbReference>
<reference evidence="2" key="1">
    <citation type="submission" date="2022-01" db="EMBL/GenBank/DDBJ databases">
        <title>Whole genome-based taxonomy of the Shewanellaceae.</title>
        <authorList>
            <person name="Martin-Rodriguez A.J."/>
        </authorList>
    </citation>
    <scope>NUCLEOTIDE SEQUENCE</scope>
    <source>
        <strain evidence="2">DSM 16422</strain>
    </source>
</reference>
<keyword evidence="1" id="KW-0472">Membrane</keyword>